<reference evidence="2 3" key="1">
    <citation type="submission" date="2018-09" db="EMBL/GenBank/DDBJ databases">
        <authorList>
            <person name="Zhu H."/>
        </authorList>
    </citation>
    <scope>NUCLEOTIDE SEQUENCE [LARGE SCALE GENOMIC DNA]</scope>
    <source>
        <strain evidence="2 3">K1W22B-8</strain>
    </source>
</reference>
<evidence type="ECO:0000313" key="2">
    <source>
        <dbReference type="EMBL" id="RJF88134.1"/>
    </source>
</evidence>
<dbReference type="Gene3D" id="2.40.128.140">
    <property type="entry name" value="Outer membrane protein"/>
    <property type="match status" value="1"/>
</dbReference>
<proteinExistence type="predicted"/>
<organism evidence="2 3">
    <name type="scientific">Oleomonas cavernae</name>
    <dbReference type="NCBI Taxonomy" id="2320859"/>
    <lineage>
        <taxon>Bacteria</taxon>
        <taxon>Pseudomonadati</taxon>
        <taxon>Pseudomonadota</taxon>
        <taxon>Alphaproteobacteria</taxon>
        <taxon>Acetobacterales</taxon>
        <taxon>Acetobacteraceae</taxon>
        <taxon>Oleomonas</taxon>
    </lineage>
</organism>
<accession>A0A418WDR4</accession>
<dbReference type="Proteomes" id="UP000284605">
    <property type="component" value="Unassembled WGS sequence"/>
</dbReference>
<dbReference type="RefSeq" id="WP_119778770.1">
    <property type="nucleotide sequence ID" value="NZ_QYUK01000011.1"/>
</dbReference>
<gene>
    <name evidence="2" type="ORF">D3874_14835</name>
</gene>
<comment type="caution">
    <text evidence="2">The sequence shown here is derived from an EMBL/GenBank/DDBJ whole genome shotgun (WGS) entry which is preliminary data.</text>
</comment>
<dbReference type="InterPro" id="IPR037107">
    <property type="entry name" value="Put_OMP_sf"/>
</dbReference>
<name>A0A418WDR4_9PROT</name>
<dbReference type="AlphaFoldDB" id="A0A418WDR4"/>
<keyword evidence="1" id="KW-0732">Signal</keyword>
<feature type="signal peptide" evidence="1">
    <location>
        <begin position="1"/>
        <end position="28"/>
    </location>
</feature>
<dbReference type="OrthoDB" id="9776275at2"/>
<protein>
    <submittedName>
        <fullName evidence="2">Lipid A deacylase LpxR family protein</fullName>
    </submittedName>
</protein>
<sequence>MPLCNKTGRRVALAAMVATGAWGSGAWAQDGTGTTPPPATPVPANAGWDAAPRDPNGTFSLQWENDIFAGTDRYYTNGLQLSWLSSSAPPATLGAVADAASYFLGADSQIRWGLSLGQTIYTPQDTDTRIPDPKDRPYAAFLFGAMSLVSYSEKELNTIELQVGVVGPSALGEEVQNNVHRVIKDDNAEGWDYQIKDEPGINLVFDRKWRAQSLLVTGWDLGVDVTPSVTVSLGNVSTYAGAGAMFRFGQNLSSDFGAPRIRPALAGSGFYDKRDGFGWYLFAGVEGRAVAIDKFLDANNYPGYAPDIDKKILVGDLQAGASVFVGSTRLTYSYVLRTKEFEGQSGNSEFGSVSLSWNF</sequence>
<dbReference type="EMBL" id="QYUK01000011">
    <property type="protein sequence ID" value="RJF88134.1"/>
    <property type="molecule type" value="Genomic_DNA"/>
</dbReference>
<evidence type="ECO:0000313" key="3">
    <source>
        <dbReference type="Proteomes" id="UP000284605"/>
    </source>
</evidence>
<dbReference type="InterPro" id="IPR018707">
    <property type="entry name" value="LpxR"/>
</dbReference>
<feature type="chain" id="PRO_5019030211" evidence="1">
    <location>
        <begin position="29"/>
        <end position="359"/>
    </location>
</feature>
<dbReference type="Pfam" id="PF09982">
    <property type="entry name" value="LpxR"/>
    <property type="match status" value="1"/>
</dbReference>
<keyword evidence="3" id="KW-1185">Reference proteome</keyword>
<evidence type="ECO:0000256" key="1">
    <source>
        <dbReference type="SAM" id="SignalP"/>
    </source>
</evidence>